<keyword evidence="3" id="KW-1185">Reference proteome</keyword>
<dbReference type="GeneID" id="36579691"/>
<dbReference type="AlphaFoldDB" id="A0A2J6SGK1"/>
<organism evidence="2 3">
    <name type="scientific">Hyaloscypha bicolor E</name>
    <dbReference type="NCBI Taxonomy" id="1095630"/>
    <lineage>
        <taxon>Eukaryota</taxon>
        <taxon>Fungi</taxon>
        <taxon>Dikarya</taxon>
        <taxon>Ascomycota</taxon>
        <taxon>Pezizomycotina</taxon>
        <taxon>Leotiomycetes</taxon>
        <taxon>Helotiales</taxon>
        <taxon>Hyaloscyphaceae</taxon>
        <taxon>Hyaloscypha</taxon>
        <taxon>Hyaloscypha bicolor</taxon>
    </lineage>
</organism>
<evidence type="ECO:0000313" key="2">
    <source>
        <dbReference type="EMBL" id="PMD49895.1"/>
    </source>
</evidence>
<feature type="compositionally biased region" description="Polar residues" evidence="1">
    <location>
        <begin position="151"/>
        <end position="161"/>
    </location>
</feature>
<evidence type="ECO:0000313" key="3">
    <source>
        <dbReference type="Proteomes" id="UP000235371"/>
    </source>
</evidence>
<protein>
    <submittedName>
        <fullName evidence="2">Uncharacterized protein</fullName>
    </submittedName>
</protein>
<evidence type="ECO:0000256" key="1">
    <source>
        <dbReference type="SAM" id="MobiDB-lite"/>
    </source>
</evidence>
<sequence>MWKGGGCINPLNLDACTGTASMRVTTGPGQGHNCRGAATLPGSEYLLHGCFFWPKKQLIVVIACPRTRFGCFSRFSLASAWLLLGFFSPVALPRFRGAKKVRGHTSVLDNDTTVYPTATKAPASNVAIILPEMRAAWRIWDGSQGARPQTRKTPLSSSVAASQRKRDKGLKALPRGIRKCHTISNVVTVECVLHSLPEKSMRLLWSLGRRHTRTKTDVQCWLLRSSR</sequence>
<name>A0A2J6SGK1_9HELO</name>
<dbReference type="Proteomes" id="UP000235371">
    <property type="component" value="Unassembled WGS sequence"/>
</dbReference>
<dbReference type="EMBL" id="KZ613919">
    <property type="protein sequence ID" value="PMD49895.1"/>
    <property type="molecule type" value="Genomic_DNA"/>
</dbReference>
<dbReference type="InParanoid" id="A0A2J6SGK1"/>
<dbReference type="RefSeq" id="XP_024726799.1">
    <property type="nucleotide sequence ID" value="XM_024871609.1"/>
</dbReference>
<accession>A0A2J6SGK1</accession>
<reference evidence="2 3" key="1">
    <citation type="submission" date="2016-04" db="EMBL/GenBank/DDBJ databases">
        <title>A degradative enzymes factory behind the ericoid mycorrhizal symbiosis.</title>
        <authorList>
            <consortium name="DOE Joint Genome Institute"/>
            <person name="Martino E."/>
            <person name="Morin E."/>
            <person name="Grelet G."/>
            <person name="Kuo A."/>
            <person name="Kohler A."/>
            <person name="Daghino S."/>
            <person name="Barry K."/>
            <person name="Choi C."/>
            <person name="Cichocki N."/>
            <person name="Clum A."/>
            <person name="Copeland A."/>
            <person name="Hainaut M."/>
            <person name="Haridas S."/>
            <person name="Labutti K."/>
            <person name="Lindquist E."/>
            <person name="Lipzen A."/>
            <person name="Khouja H.-R."/>
            <person name="Murat C."/>
            <person name="Ohm R."/>
            <person name="Olson A."/>
            <person name="Spatafora J."/>
            <person name="Veneault-Fourrey C."/>
            <person name="Henrissat B."/>
            <person name="Grigoriev I."/>
            <person name="Martin F."/>
            <person name="Perotto S."/>
        </authorList>
    </citation>
    <scope>NUCLEOTIDE SEQUENCE [LARGE SCALE GENOMIC DNA]</scope>
    <source>
        <strain evidence="2 3">E</strain>
    </source>
</reference>
<gene>
    <name evidence="2" type="ORF">K444DRAFT_285439</name>
</gene>
<feature type="region of interest" description="Disordered" evidence="1">
    <location>
        <begin position="143"/>
        <end position="166"/>
    </location>
</feature>
<proteinExistence type="predicted"/>